<proteinExistence type="predicted"/>
<protein>
    <submittedName>
        <fullName evidence="2">DeoR/GlpR family transcriptional regulator of sugar metabolism</fullName>
    </submittedName>
</protein>
<feature type="domain" description="LUD" evidence="1">
    <location>
        <begin position="4"/>
        <end position="197"/>
    </location>
</feature>
<reference evidence="2 3" key="1">
    <citation type="submission" date="2023-07" db="EMBL/GenBank/DDBJ databases">
        <title>Genomic Encyclopedia of Type Strains, Phase IV (KMG-IV): sequencing the most valuable type-strain genomes for metagenomic binning, comparative biology and taxonomic classification.</title>
        <authorList>
            <person name="Goeker M."/>
        </authorList>
    </citation>
    <scope>NUCLEOTIDE SEQUENCE [LARGE SCALE GENOMIC DNA]</scope>
    <source>
        <strain evidence="2 3">DSM 16784</strain>
    </source>
</reference>
<evidence type="ECO:0000259" key="1">
    <source>
        <dbReference type="Pfam" id="PF02589"/>
    </source>
</evidence>
<dbReference type="Proteomes" id="UP001230220">
    <property type="component" value="Unassembled WGS sequence"/>
</dbReference>
<dbReference type="PIRSF" id="PIRSF020269">
    <property type="entry name" value="DUF1121"/>
    <property type="match status" value="1"/>
</dbReference>
<dbReference type="InterPro" id="IPR003741">
    <property type="entry name" value="LUD_dom"/>
</dbReference>
<name>A0ABU0DXG6_9FIRM</name>
<dbReference type="PANTHER" id="PTHR36179">
    <property type="entry name" value="LUD_DOM DOMAIN-CONTAINING PROTEIN"/>
    <property type="match status" value="1"/>
</dbReference>
<evidence type="ECO:0000313" key="3">
    <source>
        <dbReference type="Proteomes" id="UP001230220"/>
    </source>
</evidence>
<dbReference type="InterPro" id="IPR009501">
    <property type="entry name" value="UCP020269"/>
</dbReference>
<accession>A0ABU0DXG6</accession>
<organism evidence="2 3">
    <name type="scientific">Breznakia pachnodae</name>
    <dbReference type="NCBI Taxonomy" id="265178"/>
    <lineage>
        <taxon>Bacteria</taxon>
        <taxon>Bacillati</taxon>
        <taxon>Bacillota</taxon>
        <taxon>Erysipelotrichia</taxon>
        <taxon>Erysipelotrichales</taxon>
        <taxon>Erysipelotrichaceae</taxon>
        <taxon>Breznakia</taxon>
    </lineage>
</organism>
<dbReference type="RefSeq" id="WP_307404373.1">
    <property type="nucleotide sequence ID" value="NZ_JAUSUR010000001.1"/>
</dbReference>
<comment type="caution">
    <text evidence="2">The sequence shown here is derived from an EMBL/GenBank/DDBJ whole genome shotgun (WGS) entry which is preliminary data.</text>
</comment>
<dbReference type="EMBL" id="JAUSUR010000001">
    <property type="protein sequence ID" value="MDQ0359337.1"/>
    <property type="molecule type" value="Genomic_DNA"/>
</dbReference>
<dbReference type="PANTHER" id="PTHR36179:SF2">
    <property type="entry name" value="LUD DOMAIN-CONTAINING PROTEIN"/>
    <property type="match status" value="1"/>
</dbReference>
<gene>
    <name evidence="2" type="ORF">J2S15_000068</name>
</gene>
<sequence length="203" mass="22849">MDITNTIKNLNKHNIGGYHVTSKKELFDLLESFLSYGETIGCGDSVTLEELGVFDYIRTNDYNFLDKYEDGLTSDDKREIYLDNFRSDTFFSGVNAISEDGKLFFIDGNGSRVAPIIYGPKQVILITGTNKITKDEESAKQRVRQVAAPLDTIRLGKKTPCAVTKQCIDCNSPQRICNDFVMIAGQFQKERIKVIIIDGDFGY</sequence>
<evidence type="ECO:0000313" key="2">
    <source>
        <dbReference type="EMBL" id="MDQ0359337.1"/>
    </source>
</evidence>
<dbReference type="Pfam" id="PF02589">
    <property type="entry name" value="LUD_dom"/>
    <property type="match status" value="1"/>
</dbReference>
<keyword evidence="3" id="KW-1185">Reference proteome</keyword>